<protein>
    <recommendedName>
        <fullName evidence="3">Lipoprotein</fullName>
    </recommendedName>
</protein>
<accession>A0A1N7LK53</accession>
<gene>
    <name evidence="1" type="ORF">SAMN05421785_102294</name>
</gene>
<evidence type="ECO:0000313" key="1">
    <source>
        <dbReference type="EMBL" id="SIS74218.1"/>
    </source>
</evidence>
<dbReference type="PROSITE" id="PS51257">
    <property type="entry name" value="PROKAR_LIPOPROTEIN"/>
    <property type="match status" value="1"/>
</dbReference>
<dbReference type="EMBL" id="FTOV01000002">
    <property type="protein sequence ID" value="SIS74218.1"/>
    <property type="molecule type" value="Genomic_DNA"/>
</dbReference>
<proteinExistence type="predicted"/>
<sequence length="161" mass="19226">MKLKFIFIVIVLFLFSCKKENKNMEIKIQSNIHSEISTDINSLQKLMNLSKFRPEKVKFKYTYIDNSEGRVLGPSDSFLEAILYFDEQTMKKIWDLDKNTNFVFPNYTKKDFEFDWLDEKIINELKQSDGMKAAHPDFIFDTYNGKCWYLKNKILFIKTVN</sequence>
<name>A0A1N7LK53_9FLAO</name>
<reference evidence="1 2" key="1">
    <citation type="submission" date="2017-01" db="EMBL/GenBank/DDBJ databases">
        <authorList>
            <person name="Mah S.A."/>
            <person name="Swanson W.J."/>
            <person name="Moy G.W."/>
            <person name="Vacquier V.D."/>
        </authorList>
    </citation>
    <scope>NUCLEOTIDE SEQUENCE [LARGE SCALE GENOMIC DNA]</scope>
    <source>
        <strain evidence="1 2">DSM 18014</strain>
    </source>
</reference>
<organism evidence="1 2">
    <name type="scientific">Chryseobacterium gambrini</name>
    <dbReference type="NCBI Taxonomy" id="373672"/>
    <lineage>
        <taxon>Bacteria</taxon>
        <taxon>Pseudomonadati</taxon>
        <taxon>Bacteroidota</taxon>
        <taxon>Flavobacteriia</taxon>
        <taxon>Flavobacteriales</taxon>
        <taxon>Weeksellaceae</taxon>
        <taxon>Chryseobacterium group</taxon>
        <taxon>Chryseobacterium</taxon>
    </lineage>
</organism>
<dbReference type="AlphaFoldDB" id="A0A1N7LK53"/>
<dbReference type="STRING" id="373672.SAMN05421785_102294"/>
<evidence type="ECO:0000313" key="2">
    <source>
        <dbReference type="Proteomes" id="UP000185781"/>
    </source>
</evidence>
<evidence type="ECO:0008006" key="3">
    <source>
        <dbReference type="Google" id="ProtNLM"/>
    </source>
</evidence>
<dbReference type="Proteomes" id="UP000185781">
    <property type="component" value="Unassembled WGS sequence"/>
</dbReference>